<dbReference type="PROSITE" id="PS51219">
    <property type="entry name" value="DPCK"/>
    <property type="match status" value="1"/>
</dbReference>
<evidence type="ECO:0000256" key="2">
    <source>
        <dbReference type="ARBA" id="ARBA00022840"/>
    </source>
</evidence>
<dbReference type="GO" id="GO:0015937">
    <property type="term" value="P:coenzyme A biosynthetic process"/>
    <property type="evidence" value="ECO:0007669"/>
    <property type="project" value="InterPro"/>
</dbReference>
<dbReference type="InterPro" id="IPR027417">
    <property type="entry name" value="P-loop_NTPase"/>
</dbReference>
<name>A0A6B2LD12_9EUKA</name>
<proteinExistence type="inferred from homology"/>
<dbReference type="AlphaFoldDB" id="A0A6B2LD12"/>
<dbReference type="Pfam" id="PF01121">
    <property type="entry name" value="CoaE"/>
    <property type="match status" value="1"/>
</dbReference>
<organism evidence="3">
    <name type="scientific">Arcella intermedia</name>
    <dbReference type="NCBI Taxonomy" id="1963864"/>
    <lineage>
        <taxon>Eukaryota</taxon>
        <taxon>Amoebozoa</taxon>
        <taxon>Tubulinea</taxon>
        <taxon>Elardia</taxon>
        <taxon>Arcellinida</taxon>
        <taxon>Sphaerothecina</taxon>
        <taxon>Arcellidae</taxon>
        <taxon>Arcella</taxon>
    </lineage>
</organism>
<accession>A0A6B2LD12</accession>
<dbReference type="HAMAP" id="MF_00376">
    <property type="entry name" value="Dephospho_CoA_kinase"/>
    <property type="match status" value="1"/>
</dbReference>
<evidence type="ECO:0000256" key="1">
    <source>
        <dbReference type="ARBA" id="ARBA00022741"/>
    </source>
</evidence>
<sequence>MMMAGLRSADLCVNLGSGSGPLVAWARRRTSFAPRIYKIGVTGGMASGKSTLLRLLRDTGKSIDLLDCDRLGHSTYVPGSPIYTKLLEMFGSSILLPTSEIHRPTLAKLVFQDPHSMTAFNGLVWPAIVQSLRKKILCSESRGMGIIVIEGAMLFEAGVDALTDEIWALGVPEEEAVRRAVKRGFTVEQAEERIHAQLDVESRKRMSDLFIDSYHIPREENAVRILARLGEIEQMVQERRAQHEHWKEGEPLPCDPVLCKCPYEKDWKA</sequence>
<reference evidence="3" key="1">
    <citation type="journal article" date="2020" name="J. Eukaryot. Microbiol.">
        <title>De novo Sequencing, Assembly and Annotation of the Transcriptome for the Free-Living Testate Amoeba Arcella intermedia.</title>
        <authorList>
            <person name="Ribeiro G.M."/>
            <person name="Porfirio-Sousa A.L."/>
            <person name="Maurer-Alcala X.X."/>
            <person name="Katz L.A."/>
            <person name="Lahr D.J.G."/>
        </authorList>
    </citation>
    <scope>NUCLEOTIDE SEQUENCE</scope>
</reference>
<dbReference type="Gene3D" id="3.40.50.300">
    <property type="entry name" value="P-loop containing nucleotide triphosphate hydrolases"/>
    <property type="match status" value="1"/>
</dbReference>
<dbReference type="GO" id="GO:0004140">
    <property type="term" value="F:dephospho-CoA kinase activity"/>
    <property type="evidence" value="ECO:0007669"/>
    <property type="project" value="InterPro"/>
</dbReference>
<dbReference type="InterPro" id="IPR001977">
    <property type="entry name" value="Depp_CoAkinase"/>
</dbReference>
<dbReference type="SUPFAM" id="SSF52540">
    <property type="entry name" value="P-loop containing nucleoside triphosphate hydrolases"/>
    <property type="match status" value="1"/>
</dbReference>
<dbReference type="CDD" id="cd02022">
    <property type="entry name" value="DPCK"/>
    <property type="match status" value="1"/>
</dbReference>
<dbReference type="PANTHER" id="PTHR10695:SF46">
    <property type="entry name" value="BIFUNCTIONAL COENZYME A SYNTHASE-RELATED"/>
    <property type="match status" value="1"/>
</dbReference>
<evidence type="ECO:0000313" key="3">
    <source>
        <dbReference type="EMBL" id="NDV34932.1"/>
    </source>
</evidence>
<keyword evidence="1" id="KW-0547">Nucleotide-binding</keyword>
<dbReference type="PANTHER" id="PTHR10695">
    <property type="entry name" value="DEPHOSPHO-COA KINASE-RELATED"/>
    <property type="match status" value="1"/>
</dbReference>
<evidence type="ECO:0008006" key="4">
    <source>
        <dbReference type="Google" id="ProtNLM"/>
    </source>
</evidence>
<dbReference type="EMBL" id="GIBP01005963">
    <property type="protein sequence ID" value="NDV34932.1"/>
    <property type="molecule type" value="Transcribed_RNA"/>
</dbReference>
<dbReference type="NCBIfam" id="TIGR00152">
    <property type="entry name" value="dephospho-CoA kinase"/>
    <property type="match status" value="1"/>
</dbReference>
<dbReference type="GO" id="GO:0005524">
    <property type="term" value="F:ATP binding"/>
    <property type="evidence" value="ECO:0007669"/>
    <property type="project" value="UniProtKB-KW"/>
</dbReference>
<keyword evidence="2" id="KW-0067">ATP-binding</keyword>
<protein>
    <recommendedName>
        <fullName evidence="4">Dephospho-CoA kinase</fullName>
    </recommendedName>
</protein>